<sequence length="616" mass="69799">MTSIIHINAAVTIDEEVRLNVGDVEYILIPHEKPFPGFRTEDYYSPMLFVVYQAPFLRYITRKDLRRFFTDVLYKDDVYQPAFSIHIVFNGCNSNCDLLMDPDAKKELQILGTENSTPMHQYDIPPGPYVYWKGQTWQPWRIHYDSNAAFMCSFKPSPDRPGGLARLDSSEGGIDGRVIVPSRCYYEPSPSRPLNGMRVAVKDNIDIQGHKTTLNNRAWRDLYPPASKHAHCVQLLIDAGAIIVGKVKLQAMIVREEPVEATEFANPFNPRGDGYQVPSGSSSGSAAAIGSYDWLDLSLGSDTNGSVRKPAHYNGCHTIRPTTGIMNTDGVVGFFPEFDMPGFFGRDLSRFPDIISVWYGDSPILRSPSKIPLVDILYPLDYLPTKNDEQSRVIETFVTGLETYLGIKRTRVSIAKLWSKQEPDGPKHVDLSQYLETAGCYPFFYDSYRATEPFRREYQYKFGKPPFVHRFQKSMWNTGKEFSKEERDECWRRCEVYRKWLLKTIFKPKSEDGLRIMVLPIEAGEPNYRDAPEPPYQLLRGDSSLNLSPIMRAPEITAIVGQMTFESHVTERTEPYPVAASVIGPPGSDLLITRLTEEGMKAAGIPIELKTGASVY</sequence>
<evidence type="ECO:0000313" key="1">
    <source>
        <dbReference type="EMBL" id="KAI6086024.1"/>
    </source>
</evidence>
<proteinExistence type="predicted"/>
<reference evidence="1 2" key="1">
    <citation type="journal article" date="2022" name="New Phytol.">
        <title>Ecological generalism drives hyperdiversity of secondary metabolite gene clusters in xylarialean endophytes.</title>
        <authorList>
            <person name="Franco M.E.E."/>
            <person name="Wisecaver J.H."/>
            <person name="Arnold A.E."/>
            <person name="Ju Y.M."/>
            <person name="Slot J.C."/>
            <person name="Ahrendt S."/>
            <person name="Moore L.P."/>
            <person name="Eastman K.E."/>
            <person name="Scott K."/>
            <person name="Konkel Z."/>
            <person name="Mondo S.J."/>
            <person name="Kuo A."/>
            <person name="Hayes R.D."/>
            <person name="Haridas S."/>
            <person name="Andreopoulos B."/>
            <person name="Riley R."/>
            <person name="LaButti K."/>
            <person name="Pangilinan J."/>
            <person name="Lipzen A."/>
            <person name="Amirebrahimi M."/>
            <person name="Yan J."/>
            <person name="Adam C."/>
            <person name="Keymanesh K."/>
            <person name="Ng V."/>
            <person name="Louie K."/>
            <person name="Northen T."/>
            <person name="Drula E."/>
            <person name="Henrissat B."/>
            <person name="Hsieh H.M."/>
            <person name="Youens-Clark K."/>
            <person name="Lutzoni F."/>
            <person name="Miadlikowska J."/>
            <person name="Eastwood D.C."/>
            <person name="Hamelin R.C."/>
            <person name="Grigoriev I.V."/>
            <person name="U'Ren J.M."/>
        </authorList>
    </citation>
    <scope>NUCLEOTIDE SEQUENCE [LARGE SCALE GENOMIC DNA]</scope>
    <source>
        <strain evidence="1 2">ER1909</strain>
    </source>
</reference>
<dbReference type="Proteomes" id="UP001497680">
    <property type="component" value="Unassembled WGS sequence"/>
</dbReference>
<evidence type="ECO:0000313" key="2">
    <source>
        <dbReference type="Proteomes" id="UP001497680"/>
    </source>
</evidence>
<accession>A0ACC0D027</accession>
<keyword evidence="2" id="KW-1185">Reference proteome</keyword>
<protein>
    <submittedName>
        <fullName evidence="1">Amidase</fullName>
    </submittedName>
</protein>
<dbReference type="EMBL" id="MU394319">
    <property type="protein sequence ID" value="KAI6086024.1"/>
    <property type="molecule type" value="Genomic_DNA"/>
</dbReference>
<comment type="caution">
    <text evidence="1">The sequence shown here is derived from an EMBL/GenBank/DDBJ whole genome shotgun (WGS) entry which is preliminary data.</text>
</comment>
<name>A0ACC0D027_9PEZI</name>
<organism evidence="1 2">
    <name type="scientific">Hypoxylon rubiginosum</name>
    <dbReference type="NCBI Taxonomy" id="110542"/>
    <lineage>
        <taxon>Eukaryota</taxon>
        <taxon>Fungi</taxon>
        <taxon>Dikarya</taxon>
        <taxon>Ascomycota</taxon>
        <taxon>Pezizomycotina</taxon>
        <taxon>Sordariomycetes</taxon>
        <taxon>Xylariomycetidae</taxon>
        <taxon>Xylariales</taxon>
        <taxon>Hypoxylaceae</taxon>
        <taxon>Hypoxylon</taxon>
    </lineage>
</organism>
<gene>
    <name evidence="1" type="ORF">F4821DRAFT_139300</name>
</gene>